<evidence type="ECO:0000313" key="2">
    <source>
        <dbReference type="EMBL" id="QKJ66721.1"/>
    </source>
</evidence>
<dbReference type="KEGG" id="dee:HQN60_08405"/>
<sequence length="125" mass="14182">MRLFLVVCLLLSALPAFAARILPEGAYAQMDYYAPPVIRLDGKDYLVSAAFQVRDQQNRLIPIQRVPRDAPVWVQLEANRKDLVWKAWLLSPAEIDFLKSIGRIKDARGGFLGIGCWFVDCYAVQ</sequence>
<gene>
    <name evidence="2" type="ORF">HQN60_08405</name>
</gene>
<proteinExistence type="predicted"/>
<keyword evidence="3" id="KW-1185">Reference proteome</keyword>
<accession>A0A6M8SPT1</accession>
<organism evidence="2 3">
    <name type="scientific">Deefgea piscis</name>
    <dbReference type="NCBI Taxonomy" id="2739061"/>
    <lineage>
        <taxon>Bacteria</taxon>
        <taxon>Pseudomonadati</taxon>
        <taxon>Pseudomonadota</taxon>
        <taxon>Betaproteobacteria</taxon>
        <taxon>Neisseriales</taxon>
        <taxon>Chitinibacteraceae</taxon>
        <taxon>Deefgea</taxon>
    </lineage>
</organism>
<keyword evidence="1" id="KW-0732">Signal</keyword>
<feature type="chain" id="PRO_5027042221" evidence="1">
    <location>
        <begin position="19"/>
        <end position="125"/>
    </location>
</feature>
<protein>
    <submittedName>
        <fullName evidence="2">Uncharacterized protein</fullName>
    </submittedName>
</protein>
<dbReference type="AlphaFoldDB" id="A0A6M8SPT1"/>
<dbReference type="EMBL" id="CP054143">
    <property type="protein sequence ID" value="QKJ66721.1"/>
    <property type="molecule type" value="Genomic_DNA"/>
</dbReference>
<evidence type="ECO:0000256" key="1">
    <source>
        <dbReference type="SAM" id="SignalP"/>
    </source>
</evidence>
<feature type="signal peptide" evidence="1">
    <location>
        <begin position="1"/>
        <end position="18"/>
    </location>
</feature>
<name>A0A6M8SPT1_9NEIS</name>
<reference evidence="2 3" key="1">
    <citation type="submission" date="2020-05" db="EMBL/GenBank/DDBJ databases">
        <title>Complete genome sequence of Deefgea sp. D17.</title>
        <authorList>
            <person name="Bae J.-W."/>
            <person name="Han J.E."/>
        </authorList>
    </citation>
    <scope>NUCLEOTIDE SEQUENCE [LARGE SCALE GENOMIC DNA]</scope>
    <source>
        <strain evidence="2 3">D17</strain>
    </source>
</reference>
<evidence type="ECO:0000313" key="3">
    <source>
        <dbReference type="Proteomes" id="UP000504844"/>
    </source>
</evidence>
<dbReference type="Proteomes" id="UP000504844">
    <property type="component" value="Chromosome"/>
</dbReference>
<dbReference type="RefSeq" id="WP_173533225.1">
    <property type="nucleotide sequence ID" value="NZ_CP054143.1"/>
</dbReference>